<organism evidence="1">
    <name type="scientific">Myoviridae sp. ct04y17</name>
    <dbReference type="NCBI Taxonomy" id="2827652"/>
    <lineage>
        <taxon>Viruses</taxon>
        <taxon>Duplodnaviria</taxon>
        <taxon>Heunggongvirae</taxon>
        <taxon>Uroviricota</taxon>
        <taxon>Caudoviricetes</taxon>
    </lineage>
</organism>
<protein>
    <submittedName>
        <fullName evidence="1">Uncharacterized protein</fullName>
    </submittedName>
</protein>
<evidence type="ECO:0000313" key="1">
    <source>
        <dbReference type="EMBL" id="DAF50745.1"/>
    </source>
</evidence>
<dbReference type="EMBL" id="BK032600">
    <property type="protein sequence ID" value="DAF50745.1"/>
    <property type="molecule type" value="Genomic_DNA"/>
</dbReference>
<name>A0A8S5SIA6_9CAUD</name>
<sequence>MGLNKGWGKLPLSNNLLIDDEKQKKIDIAKHIDDANEMELWAASAYVIDTNPVLFYKATHVVDEGMSERSLLMKAKQWVNSPRITQIVNYAKSSMLASDYVTPSMRRVLEGENKEKTKTLINKDNLEFEDAISLIESFLKRSDIDTADFKDVKGALDMLAKFKGWLSDDDASEDFYDKTTIAFFPYDCDKCVRAKAGLCNKCVYHRESTGDLSDDERKWIKENDTWKG</sequence>
<accession>A0A8S5SIA6</accession>
<proteinExistence type="predicted"/>
<reference evidence="1" key="1">
    <citation type="journal article" date="2021" name="Proc. Natl. Acad. Sci. U.S.A.">
        <title>A Catalog of Tens of Thousands of Viruses from Human Metagenomes Reveals Hidden Associations with Chronic Diseases.</title>
        <authorList>
            <person name="Tisza M.J."/>
            <person name="Buck C.B."/>
        </authorList>
    </citation>
    <scope>NUCLEOTIDE SEQUENCE</scope>
    <source>
        <strain evidence="1">Ct04y17</strain>
    </source>
</reference>